<reference evidence="1" key="2">
    <citation type="journal article" date="2022" name="New Phytol.">
        <title>Evolutionary transition to the ectomycorrhizal habit in the genomes of a hyperdiverse lineage of mushroom-forming fungi.</title>
        <authorList>
            <person name="Looney B."/>
            <person name="Miyauchi S."/>
            <person name="Morin E."/>
            <person name="Drula E."/>
            <person name="Courty P.E."/>
            <person name="Kohler A."/>
            <person name="Kuo A."/>
            <person name="LaButti K."/>
            <person name="Pangilinan J."/>
            <person name="Lipzen A."/>
            <person name="Riley R."/>
            <person name="Andreopoulos W."/>
            <person name="He G."/>
            <person name="Johnson J."/>
            <person name="Nolan M."/>
            <person name="Tritt A."/>
            <person name="Barry K.W."/>
            <person name="Grigoriev I.V."/>
            <person name="Nagy L.G."/>
            <person name="Hibbett D."/>
            <person name="Henrissat B."/>
            <person name="Matheny P.B."/>
            <person name="Labbe J."/>
            <person name="Martin F.M."/>
        </authorList>
    </citation>
    <scope>NUCLEOTIDE SEQUENCE</scope>
    <source>
        <strain evidence="1">EC-137</strain>
    </source>
</reference>
<evidence type="ECO:0000313" key="2">
    <source>
        <dbReference type="Proteomes" id="UP000814128"/>
    </source>
</evidence>
<dbReference type="EMBL" id="MU273720">
    <property type="protein sequence ID" value="KAI0028826.1"/>
    <property type="molecule type" value="Genomic_DNA"/>
</dbReference>
<gene>
    <name evidence="1" type="ORF">K488DRAFT_73466</name>
</gene>
<name>A0ACB8QAJ2_9AGAM</name>
<evidence type="ECO:0000313" key="1">
    <source>
        <dbReference type="EMBL" id="KAI0028826.1"/>
    </source>
</evidence>
<protein>
    <submittedName>
        <fullName evidence="1">Uncharacterized protein</fullName>
    </submittedName>
</protein>
<reference evidence="1" key="1">
    <citation type="submission" date="2021-02" db="EMBL/GenBank/DDBJ databases">
        <authorList>
            <consortium name="DOE Joint Genome Institute"/>
            <person name="Ahrendt S."/>
            <person name="Looney B.P."/>
            <person name="Miyauchi S."/>
            <person name="Morin E."/>
            <person name="Drula E."/>
            <person name="Courty P.E."/>
            <person name="Chicoki N."/>
            <person name="Fauchery L."/>
            <person name="Kohler A."/>
            <person name="Kuo A."/>
            <person name="Labutti K."/>
            <person name="Pangilinan J."/>
            <person name="Lipzen A."/>
            <person name="Riley R."/>
            <person name="Andreopoulos W."/>
            <person name="He G."/>
            <person name="Johnson J."/>
            <person name="Barry K.W."/>
            <person name="Grigoriev I.V."/>
            <person name="Nagy L."/>
            <person name="Hibbett D."/>
            <person name="Henrissat B."/>
            <person name="Matheny P.B."/>
            <person name="Labbe J."/>
            <person name="Martin F."/>
        </authorList>
    </citation>
    <scope>NUCLEOTIDE SEQUENCE</scope>
    <source>
        <strain evidence="1">EC-137</strain>
    </source>
</reference>
<sequence>MFHTTPNGTLAQTSRINATGEKLGSASHGSDWTTATTRTVTTAHSLLMSIIYKSAQTTAQDATWSVVDAKALVADTAANVTRSTRRDASMEDRTPRLFRKWRTKAPPAPAVVYEPDSIITIAPTRTPDSVFADNARATRTESGQAKGIKRVRMHATSLALELKPPHQPQPFELARIPCDTLDVWTDDFPRWQDDAPVPSYIACPPASHLPKPITFCVYDSPSADTLPLPTWPSPCTSSSSEESTSSGPSSLRSTGLDAASHAGLTALHMVVADQMLSQPRPIRAQCVWAANIAQLETAAAAATRPPPAIHDTPVTALESFCPLGLRSMHEVHIAHLVPSRRCFFSPEIGGERLMGSTYRESGRAWGFRSRDNVRGARRMRYEASDRNLDRSSFIISSSYEGGNPGNGRKLRKRVRRVKPPLSFLYNIAIYTHHRHLGSFPGARDLHRSYPCHQQA</sequence>
<comment type="caution">
    <text evidence="1">The sequence shown here is derived from an EMBL/GenBank/DDBJ whole genome shotgun (WGS) entry which is preliminary data.</text>
</comment>
<organism evidence="1 2">
    <name type="scientific">Vararia minispora EC-137</name>
    <dbReference type="NCBI Taxonomy" id="1314806"/>
    <lineage>
        <taxon>Eukaryota</taxon>
        <taxon>Fungi</taxon>
        <taxon>Dikarya</taxon>
        <taxon>Basidiomycota</taxon>
        <taxon>Agaricomycotina</taxon>
        <taxon>Agaricomycetes</taxon>
        <taxon>Russulales</taxon>
        <taxon>Lachnocladiaceae</taxon>
        <taxon>Vararia</taxon>
    </lineage>
</organism>
<proteinExistence type="predicted"/>
<accession>A0ACB8QAJ2</accession>
<dbReference type="Proteomes" id="UP000814128">
    <property type="component" value="Unassembled WGS sequence"/>
</dbReference>
<keyword evidence="2" id="KW-1185">Reference proteome</keyword>